<evidence type="ECO:0000313" key="2">
    <source>
        <dbReference type="EMBL" id="CCH72372.1"/>
    </source>
</evidence>
<gene>
    <name evidence="2" type="ORF">BN11_1600007</name>
</gene>
<organism evidence="2 3">
    <name type="scientific">Nostocoides australiense Ben110</name>
    <dbReference type="NCBI Taxonomy" id="1193182"/>
    <lineage>
        <taxon>Bacteria</taxon>
        <taxon>Bacillati</taxon>
        <taxon>Actinomycetota</taxon>
        <taxon>Actinomycetes</taxon>
        <taxon>Micrococcales</taxon>
        <taxon>Intrasporangiaceae</taxon>
        <taxon>Nostocoides</taxon>
    </lineage>
</organism>
<dbReference type="STRING" id="1193182.BN11_1600007"/>
<evidence type="ECO:0000313" key="3">
    <source>
        <dbReference type="Proteomes" id="UP000035763"/>
    </source>
</evidence>
<dbReference type="AlphaFoldDB" id="W6JU08"/>
<dbReference type="Proteomes" id="UP000035763">
    <property type="component" value="Unassembled WGS sequence"/>
</dbReference>
<comment type="caution">
    <text evidence="2">The sequence shown here is derived from an EMBL/GenBank/DDBJ whole genome shotgun (WGS) entry which is preliminary data.</text>
</comment>
<keyword evidence="3" id="KW-1185">Reference proteome</keyword>
<dbReference type="EMBL" id="CAJA01000069">
    <property type="protein sequence ID" value="CCH72372.1"/>
    <property type="molecule type" value="Genomic_DNA"/>
</dbReference>
<feature type="region of interest" description="Disordered" evidence="1">
    <location>
        <begin position="1"/>
        <end position="62"/>
    </location>
</feature>
<sequence length="62" mass="6842">MTHSPAKKVAPQHNRVAPGLELVYDKQISRHRRREAQTAGTTGEVRSPPETGYVEMTGGLSR</sequence>
<accession>W6JU08</accession>
<evidence type="ECO:0000256" key="1">
    <source>
        <dbReference type="SAM" id="MobiDB-lite"/>
    </source>
</evidence>
<proteinExistence type="predicted"/>
<protein>
    <submittedName>
        <fullName evidence="2">Uncharacterized protein</fullName>
    </submittedName>
</protein>
<reference evidence="2 3" key="1">
    <citation type="journal article" date="2013" name="ISME J.">
        <title>A metabolic model for members of the genus Tetrasphaera involved in enhanced biological phosphorus removal.</title>
        <authorList>
            <person name="Kristiansen R."/>
            <person name="Nguyen H.T.T."/>
            <person name="Saunders A.M."/>
            <person name="Nielsen J.L."/>
            <person name="Wimmer R."/>
            <person name="Le V.Q."/>
            <person name="McIlroy S.J."/>
            <person name="Petrovski S."/>
            <person name="Seviour R.J."/>
            <person name="Calteau A."/>
            <person name="Nielsen K.L."/>
            <person name="Nielsen P.H."/>
        </authorList>
    </citation>
    <scope>NUCLEOTIDE SEQUENCE [LARGE SCALE GENOMIC DNA]</scope>
    <source>
        <strain evidence="2 3">Ben110</strain>
    </source>
</reference>
<name>W6JU08_9MICO</name>